<evidence type="ECO:0000313" key="2">
    <source>
        <dbReference type="Proteomes" id="UP000481153"/>
    </source>
</evidence>
<dbReference type="EMBL" id="VJMJ01000242">
    <property type="protein sequence ID" value="KAF0725457.1"/>
    <property type="molecule type" value="Genomic_DNA"/>
</dbReference>
<protein>
    <submittedName>
        <fullName evidence="1">Uncharacterized protein</fullName>
    </submittedName>
</protein>
<organism evidence="1 2">
    <name type="scientific">Aphanomyces euteiches</name>
    <dbReference type="NCBI Taxonomy" id="100861"/>
    <lineage>
        <taxon>Eukaryota</taxon>
        <taxon>Sar</taxon>
        <taxon>Stramenopiles</taxon>
        <taxon>Oomycota</taxon>
        <taxon>Saprolegniomycetes</taxon>
        <taxon>Saprolegniales</taxon>
        <taxon>Verrucalvaceae</taxon>
        <taxon>Aphanomyces</taxon>
    </lineage>
</organism>
<dbReference type="VEuPathDB" id="FungiDB:AeMF1_013154"/>
<gene>
    <name evidence="1" type="ORF">Ae201684_016098</name>
</gene>
<accession>A0A6G0WDQ9</accession>
<dbReference type="AlphaFoldDB" id="A0A6G0WDQ9"/>
<evidence type="ECO:0000313" key="1">
    <source>
        <dbReference type="EMBL" id="KAF0725457.1"/>
    </source>
</evidence>
<keyword evidence="2" id="KW-1185">Reference proteome</keyword>
<comment type="caution">
    <text evidence="1">The sequence shown here is derived from an EMBL/GenBank/DDBJ whole genome shotgun (WGS) entry which is preliminary data.</text>
</comment>
<proteinExistence type="predicted"/>
<name>A0A6G0WDQ9_9STRA</name>
<dbReference type="Proteomes" id="UP000481153">
    <property type="component" value="Unassembled WGS sequence"/>
</dbReference>
<sequence>MVHYEIAGCVEHSDYTICERLLDIMATVLPDITVTKEPRSLSQWPPRALEIDQTFGFSVIGKRDVKVAQVLVWRLGRLAAHRAEEFQLYVAEHYGLALDLSKEQIEAYTAANVLEVVGETPQVVDQPVE</sequence>
<reference evidence="1 2" key="1">
    <citation type="submission" date="2019-07" db="EMBL/GenBank/DDBJ databases">
        <title>Genomics analysis of Aphanomyces spp. identifies a new class of oomycete effector associated with host adaptation.</title>
        <authorList>
            <person name="Gaulin E."/>
        </authorList>
    </citation>
    <scope>NUCLEOTIDE SEQUENCE [LARGE SCALE GENOMIC DNA]</scope>
    <source>
        <strain evidence="1 2">ATCC 201684</strain>
    </source>
</reference>